<dbReference type="EMBL" id="JAPNNL010000227">
    <property type="protein sequence ID" value="MDA0638350.1"/>
    <property type="molecule type" value="Genomic_DNA"/>
</dbReference>
<keyword evidence="1" id="KW-0472">Membrane</keyword>
<reference evidence="2" key="1">
    <citation type="submission" date="2022-11" db="EMBL/GenBank/DDBJ databases">
        <title>Nonomuraea corallina sp. nov., a new species of the genus Nonomuraea isolated from sea side sediment in Thai sea.</title>
        <authorList>
            <person name="Ngamcharungchit C."/>
            <person name="Matsumoto A."/>
            <person name="Suriyachadkun C."/>
            <person name="Panbangred W."/>
            <person name="Inahashi Y."/>
            <person name="Intra B."/>
        </authorList>
    </citation>
    <scope>NUCLEOTIDE SEQUENCE</scope>
    <source>
        <strain evidence="2">MCN248</strain>
    </source>
</reference>
<organism evidence="2 3">
    <name type="scientific">Nonomuraea corallina</name>
    <dbReference type="NCBI Taxonomy" id="2989783"/>
    <lineage>
        <taxon>Bacteria</taxon>
        <taxon>Bacillati</taxon>
        <taxon>Actinomycetota</taxon>
        <taxon>Actinomycetes</taxon>
        <taxon>Streptosporangiales</taxon>
        <taxon>Streptosporangiaceae</taxon>
        <taxon>Nonomuraea</taxon>
    </lineage>
</organism>
<name>A0ABT4SMR1_9ACTN</name>
<evidence type="ECO:0000256" key="1">
    <source>
        <dbReference type="SAM" id="Phobius"/>
    </source>
</evidence>
<gene>
    <name evidence="2" type="ORF">OUY22_33510</name>
</gene>
<evidence type="ECO:0000313" key="3">
    <source>
        <dbReference type="Proteomes" id="UP001144036"/>
    </source>
</evidence>
<keyword evidence="3" id="KW-1185">Reference proteome</keyword>
<protein>
    <submittedName>
        <fullName evidence="2">Uncharacterized protein</fullName>
    </submittedName>
</protein>
<keyword evidence="1" id="KW-0812">Transmembrane</keyword>
<feature type="transmembrane region" description="Helical" evidence="1">
    <location>
        <begin position="44"/>
        <end position="66"/>
    </location>
</feature>
<evidence type="ECO:0000313" key="2">
    <source>
        <dbReference type="EMBL" id="MDA0638350.1"/>
    </source>
</evidence>
<proteinExistence type="predicted"/>
<accession>A0ABT4SMR1</accession>
<comment type="caution">
    <text evidence="2">The sequence shown here is derived from an EMBL/GenBank/DDBJ whole genome shotgun (WGS) entry which is preliminary data.</text>
</comment>
<sequence>MSARLGVTALALLFVTGLWLVAAPFVVGYQPRGAEFTAATVNDLWVGGALAGGSFLGLAGYAAAALRELTARGRQSAES</sequence>
<keyword evidence="1" id="KW-1133">Transmembrane helix</keyword>
<dbReference type="RefSeq" id="WP_270159285.1">
    <property type="nucleotide sequence ID" value="NZ_JAPNNL010000227.1"/>
</dbReference>
<dbReference type="Proteomes" id="UP001144036">
    <property type="component" value="Unassembled WGS sequence"/>
</dbReference>